<protein>
    <submittedName>
        <fullName evidence="1">Uncharacterized protein</fullName>
    </submittedName>
</protein>
<keyword evidence="2" id="KW-1185">Reference proteome</keyword>
<organism evidence="1 2">
    <name type="scientific">Aegilops tauschii subsp. strangulata</name>
    <name type="common">Goatgrass</name>
    <dbReference type="NCBI Taxonomy" id="200361"/>
    <lineage>
        <taxon>Eukaryota</taxon>
        <taxon>Viridiplantae</taxon>
        <taxon>Streptophyta</taxon>
        <taxon>Embryophyta</taxon>
        <taxon>Tracheophyta</taxon>
        <taxon>Spermatophyta</taxon>
        <taxon>Magnoliopsida</taxon>
        <taxon>Liliopsida</taxon>
        <taxon>Poales</taxon>
        <taxon>Poaceae</taxon>
        <taxon>BOP clade</taxon>
        <taxon>Pooideae</taxon>
        <taxon>Triticodae</taxon>
        <taxon>Triticeae</taxon>
        <taxon>Triticinae</taxon>
        <taxon>Aegilops</taxon>
    </lineage>
</organism>
<dbReference type="Proteomes" id="UP000015105">
    <property type="component" value="Chromosome 6D"/>
</dbReference>
<name>A0A453MSG8_AEGTS</name>
<reference evidence="1" key="3">
    <citation type="journal article" date="2017" name="Nature">
        <title>Genome sequence of the progenitor of the wheat D genome Aegilops tauschii.</title>
        <authorList>
            <person name="Luo M.C."/>
            <person name="Gu Y.Q."/>
            <person name="Puiu D."/>
            <person name="Wang H."/>
            <person name="Twardziok S.O."/>
            <person name="Deal K.R."/>
            <person name="Huo N."/>
            <person name="Zhu T."/>
            <person name="Wang L."/>
            <person name="Wang Y."/>
            <person name="McGuire P.E."/>
            <person name="Liu S."/>
            <person name="Long H."/>
            <person name="Ramasamy R.K."/>
            <person name="Rodriguez J.C."/>
            <person name="Van S.L."/>
            <person name="Yuan L."/>
            <person name="Wang Z."/>
            <person name="Xia Z."/>
            <person name="Xiao L."/>
            <person name="Anderson O.D."/>
            <person name="Ouyang S."/>
            <person name="Liang Y."/>
            <person name="Zimin A.V."/>
            <person name="Pertea G."/>
            <person name="Qi P."/>
            <person name="Bennetzen J.L."/>
            <person name="Dai X."/>
            <person name="Dawson M.W."/>
            <person name="Muller H.G."/>
            <person name="Kugler K."/>
            <person name="Rivarola-Duarte L."/>
            <person name="Spannagl M."/>
            <person name="Mayer K.F.X."/>
            <person name="Lu F.H."/>
            <person name="Bevan M.W."/>
            <person name="Leroy P."/>
            <person name="Li P."/>
            <person name="You F.M."/>
            <person name="Sun Q."/>
            <person name="Liu Z."/>
            <person name="Lyons E."/>
            <person name="Wicker T."/>
            <person name="Salzberg S.L."/>
            <person name="Devos K.M."/>
            <person name="Dvorak J."/>
        </authorList>
    </citation>
    <scope>NUCLEOTIDE SEQUENCE [LARGE SCALE GENOMIC DNA]</scope>
    <source>
        <strain evidence="1">cv. AL8/78</strain>
    </source>
</reference>
<sequence length="39" mass="4113">GRGWSAGGGGGLEGRVVWFVLNLVCTGSVDLFQGLRVEY</sequence>
<reference evidence="2" key="1">
    <citation type="journal article" date="2014" name="Science">
        <title>Ancient hybridizations among the ancestral genomes of bread wheat.</title>
        <authorList>
            <consortium name="International Wheat Genome Sequencing Consortium,"/>
            <person name="Marcussen T."/>
            <person name="Sandve S.R."/>
            <person name="Heier L."/>
            <person name="Spannagl M."/>
            <person name="Pfeifer M."/>
            <person name="Jakobsen K.S."/>
            <person name="Wulff B.B."/>
            <person name="Steuernagel B."/>
            <person name="Mayer K.F."/>
            <person name="Olsen O.A."/>
        </authorList>
    </citation>
    <scope>NUCLEOTIDE SEQUENCE [LARGE SCALE GENOMIC DNA]</scope>
    <source>
        <strain evidence="2">cv. AL8/78</strain>
    </source>
</reference>
<dbReference type="EnsemblPlants" id="AET6Gv20057900.5">
    <property type="protein sequence ID" value="AET6Gv20057900.5"/>
    <property type="gene ID" value="AET6Gv20057900"/>
</dbReference>
<dbReference type="AlphaFoldDB" id="A0A453MSG8"/>
<evidence type="ECO:0000313" key="2">
    <source>
        <dbReference type="Proteomes" id="UP000015105"/>
    </source>
</evidence>
<evidence type="ECO:0000313" key="1">
    <source>
        <dbReference type="EnsemblPlants" id="AET6Gv20057900.5"/>
    </source>
</evidence>
<dbReference type="Gramene" id="AET6Gv20057900.5">
    <property type="protein sequence ID" value="AET6Gv20057900.5"/>
    <property type="gene ID" value="AET6Gv20057900"/>
</dbReference>
<accession>A0A453MSG8</accession>
<reference evidence="1" key="4">
    <citation type="submission" date="2019-03" db="UniProtKB">
        <authorList>
            <consortium name="EnsemblPlants"/>
        </authorList>
    </citation>
    <scope>IDENTIFICATION</scope>
</reference>
<proteinExistence type="predicted"/>
<reference evidence="2" key="2">
    <citation type="journal article" date="2017" name="Nat. Plants">
        <title>The Aegilops tauschii genome reveals multiple impacts of transposons.</title>
        <authorList>
            <person name="Zhao G."/>
            <person name="Zou C."/>
            <person name="Li K."/>
            <person name="Wang K."/>
            <person name="Li T."/>
            <person name="Gao L."/>
            <person name="Zhang X."/>
            <person name="Wang H."/>
            <person name="Yang Z."/>
            <person name="Liu X."/>
            <person name="Jiang W."/>
            <person name="Mao L."/>
            <person name="Kong X."/>
            <person name="Jiao Y."/>
            <person name="Jia J."/>
        </authorList>
    </citation>
    <scope>NUCLEOTIDE SEQUENCE [LARGE SCALE GENOMIC DNA]</scope>
    <source>
        <strain evidence="2">cv. AL8/78</strain>
    </source>
</reference>
<reference evidence="1" key="5">
    <citation type="journal article" date="2021" name="G3 (Bethesda)">
        <title>Aegilops tauschii genome assembly Aet v5.0 features greater sequence contiguity and improved annotation.</title>
        <authorList>
            <person name="Wang L."/>
            <person name="Zhu T."/>
            <person name="Rodriguez J.C."/>
            <person name="Deal K.R."/>
            <person name="Dubcovsky J."/>
            <person name="McGuire P.E."/>
            <person name="Lux T."/>
            <person name="Spannagl M."/>
            <person name="Mayer K.F.X."/>
            <person name="Baldrich P."/>
            <person name="Meyers B.C."/>
            <person name="Huo N."/>
            <person name="Gu Y.Q."/>
            <person name="Zhou H."/>
            <person name="Devos K.M."/>
            <person name="Bennetzen J.L."/>
            <person name="Unver T."/>
            <person name="Budak H."/>
            <person name="Gulick P.J."/>
            <person name="Galiba G."/>
            <person name="Kalapos B."/>
            <person name="Nelson D.R."/>
            <person name="Li P."/>
            <person name="You F.M."/>
            <person name="Luo M.C."/>
            <person name="Dvorak J."/>
        </authorList>
    </citation>
    <scope>NUCLEOTIDE SEQUENCE [LARGE SCALE GENOMIC DNA]</scope>
    <source>
        <strain evidence="1">cv. AL8/78</strain>
    </source>
</reference>